<dbReference type="AlphaFoldDB" id="A0A1L8CNV7"/>
<dbReference type="Proteomes" id="UP000231632">
    <property type="component" value="Unassembled WGS sequence"/>
</dbReference>
<organism evidence="5 6">
    <name type="scientific">Mariprofundus micogutta</name>
    <dbReference type="NCBI Taxonomy" id="1921010"/>
    <lineage>
        <taxon>Bacteria</taxon>
        <taxon>Pseudomonadati</taxon>
        <taxon>Pseudomonadota</taxon>
        <taxon>Candidatius Mariprofundia</taxon>
        <taxon>Mariprofundales</taxon>
        <taxon>Mariprofundaceae</taxon>
        <taxon>Mariprofundus</taxon>
    </lineage>
</organism>
<dbReference type="SUPFAM" id="SSF100879">
    <property type="entry name" value="Lesion bypass DNA polymerase (Y-family), little finger domain"/>
    <property type="match status" value="1"/>
</dbReference>
<dbReference type="GO" id="GO:0003887">
    <property type="term" value="F:DNA-directed DNA polymerase activity"/>
    <property type="evidence" value="ECO:0007669"/>
    <property type="project" value="UniProtKB-EC"/>
</dbReference>
<keyword evidence="2" id="KW-0515">Mutator protein</keyword>
<keyword evidence="6" id="KW-1185">Reference proteome</keyword>
<dbReference type="InterPro" id="IPR043128">
    <property type="entry name" value="Rev_trsase/Diguanyl_cyclase"/>
</dbReference>
<dbReference type="GO" id="GO:0005829">
    <property type="term" value="C:cytosol"/>
    <property type="evidence" value="ECO:0007669"/>
    <property type="project" value="TreeGrafter"/>
</dbReference>
<reference evidence="5 6" key="1">
    <citation type="journal article" date="2017" name="Arch. Microbiol.">
        <title>Mariprofundus micogutta sp. nov., a novel iron-oxidizing zetaproteobacterium isolated from a deep-sea hydrothermal field at the Bayonnaise knoll of the Izu-Ogasawara arc, and a description of Mariprofundales ord. nov. and Zetaproteobacteria classis nov.</title>
        <authorList>
            <person name="Makita H."/>
            <person name="Tanaka E."/>
            <person name="Mitsunobu S."/>
            <person name="Miyazaki M."/>
            <person name="Nunoura T."/>
            <person name="Uematsu K."/>
            <person name="Takaki Y."/>
            <person name="Nishi S."/>
            <person name="Shimamura S."/>
            <person name="Takai K."/>
        </authorList>
    </citation>
    <scope>NUCLEOTIDE SEQUENCE [LARGE SCALE GENOMIC DNA]</scope>
    <source>
        <strain evidence="5 6">ET2</strain>
    </source>
</reference>
<dbReference type="PANTHER" id="PTHR11076:SF34">
    <property type="entry name" value="PROTEIN UMUC"/>
    <property type="match status" value="1"/>
</dbReference>
<dbReference type="InterPro" id="IPR017961">
    <property type="entry name" value="DNA_pol_Y-fam_little_finger"/>
</dbReference>
<comment type="similarity">
    <text evidence="1">Belongs to the DNA polymerase type-Y family.</text>
</comment>
<feature type="domain" description="UmuC" evidence="4">
    <location>
        <begin position="33"/>
        <end position="213"/>
    </location>
</feature>
<evidence type="ECO:0000256" key="3">
    <source>
        <dbReference type="ARBA" id="ARBA00022932"/>
    </source>
</evidence>
<dbReference type="PROSITE" id="PS50173">
    <property type="entry name" value="UMUC"/>
    <property type="match status" value="1"/>
</dbReference>
<comment type="caution">
    <text evidence="5">The sequence shown here is derived from an EMBL/GenBank/DDBJ whole genome shotgun (WGS) entry which is preliminary data.</text>
</comment>
<keyword evidence="3" id="KW-0239">DNA-directed DNA polymerase</keyword>
<name>A0A1L8CNV7_9PROT</name>
<evidence type="ECO:0000256" key="1">
    <source>
        <dbReference type="ARBA" id="ARBA00010945"/>
    </source>
</evidence>
<dbReference type="InterPro" id="IPR043502">
    <property type="entry name" value="DNA/RNA_pol_sf"/>
</dbReference>
<keyword evidence="5" id="KW-0808">Transferase</keyword>
<evidence type="ECO:0000256" key="2">
    <source>
        <dbReference type="ARBA" id="ARBA00022457"/>
    </source>
</evidence>
<sequence length="433" mass="48448">MANPLLLSLYRCTNVHYNARMTSSPDPDWPNAIAHIDADCFFASCELVRRPELIGSPVCILSSQDACVVAKTYDAKAVGIKTGMPIWEAKKLMPHATYLSADFRFYGLISEKMFSILRRYSPDMEVYSIDEGFLDLNGTRLLWKKDYKGIAHDIRRAVHREVGITVSVGVSVTRILAKMASEYNKPNGTTIVPTSMIQLFLERVELSDVCGIGSNRLSTLNKANIQTPMDFVNADLEAIKHLLGKAGNDLWHEMKGITAIGLELHTQLPKSMARTASMGEVTGNKKTIISHLIRHITRLATELVIKRLLIKRITIFMRLKDFSSVSAKADFEYPTNNYFRIFRSVQGMVTDLYQANELYRACGIIAENITNAEDALPDLFGVMKTDEKQAGLFLTMDKINKRYGSSTVKMAGAFSGKKSDAKVRFMYPVIMAS</sequence>
<gene>
    <name evidence="5" type="ORF">MMIC_P1578</name>
</gene>
<dbReference type="Gene3D" id="1.10.150.20">
    <property type="entry name" value="5' to 3' exonuclease, C-terminal subdomain"/>
    <property type="match status" value="1"/>
</dbReference>
<dbReference type="Gene3D" id="3.40.1170.60">
    <property type="match status" value="1"/>
</dbReference>
<dbReference type="STRING" id="1921010.MMIC_P1578"/>
<accession>A0A1L8CNV7</accession>
<protein>
    <submittedName>
        <fullName evidence="5">DNA polymerase IV</fullName>
        <ecNumber evidence="5">2.7.7.7</ecNumber>
    </submittedName>
</protein>
<dbReference type="Gene3D" id="3.30.1490.100">
    <property type="entry name" value="DNA polymerase, Y-family, little finger domain"/>
    <property type="match status" value="1"/>
</dbReference>
<dbReference type="GO" id="GO:0006281">
    <property type="term" value="P:DNA repair"/>
    <property type="evidence" value="ECO:0007669"/>
    <property type="project" value="InterPro"/>
</dbReference>
<evidence type="ECO:0000313" key="5">
    <source>
        <dbReference type="EMBL" id="GAV20606.1"/>
    </source>
</evidence>
<dbReference type="InterPro" id="IPR050116">
    <property type="entry name" value="DNA_polymerase-Y"/>
</dbReference>
<dbReference type="EC" id="2.7.7.7" evidence="5"/>
<proteinExistence type="inferred from homology"/>
<dbReference type="CDD" id="cd03586">
    <property type="entry name" value="PolY_Pol_IV_kappa"/>
    <property type="match status" value="1"/>
</dbReference>
<dbReference type="EMBL" id="BDFD01000013">
    <property type="protein sequence ID" value="GAV20606.1"/>
    <property type="molecule type" value="Genomic_DNA"/>
</dbReference>
<evidence type="ECO:0000259" key="4">
    <source>
        <dbReference type="PROSITE" id="PS50173"/>
    </source>
</evidence>
<dbReference type="Pfam" id="PF00817">
    <property type="entry name" value="IMS"/>
    <property type="match status" value="1"/>
</dbReference>
<dbReference type="InterPro" id="IPR001126">
    <property type="entry name" value="UmuC"/>
</dbReference>
<keyword evidence="5" id="KW-0548">Nucleotidyltransferase</keyword>
<dbReference type="GO" id="GO:0042276">
    <property type="term" value="P:error-prone translesion synthesis"/>
    <property type="evidence" value="ECO:0007669"/>
    <property type="project" value="TreeGrafter"/>
</dbReference>
<dbReference type="InterPro" id="IPR036775">
    <property type="entry name" value="DNA_pol_Y-fam_lit_finger_sf"/>
</dbReference>
<dbReference type="PANTHER" id="PTHR11076">
    <property type="entry name" value="DNA REPAIR POLYMERASE UMUC / TRANSFERASE FAMILY MEMBER"/>
    <property type="match status" value="1"/>
</dbReference>
<dbReference type="InterPro" id="IPR022880">
    <property type="entry name" value="DNApol_IV"/>
</dbReference>
<dbReference type="SUPFAM" id="SSF56672">
    <property type="entry name" value="DNA/RNA polymerases"/>
    <property type="match status" value="1"/>
</dbReference>
<evidence type="ECO:0000313" key="6">
    <source>
        <dbReference type="Proteomes" id="UP000231632"/>
    </source>
</evidence>
<dbReference type="GO" id="GO:0003684">
    <property type="term" value="F:damaged DNA binding"/>
    <property type="evidence" value="ECO:0007669"/>
    <property type="project" value="InterPro"/>
</dbReference>
<dbReference type="GO" id="GO:0009432">
    <property type="term" value="P:SOS response"/>
    <property type="evidence" value="ECO:0007669"/>
    <property type="project" value="TreeGrafter"/>
</dbReference>
<dbReference type="Gene3D" id="3.30.70.270">
    <property type="match status" value="1"/>
</dbReference>
<dbReference type="Pfam" id="PF11799">
    <property type="entry name" value="IMS_C"/>
    <property type="match status" value="1"/>
</dbReference>